<protein>
    <recommendedName>
        <fullName evidence="3">2-dehydropantoate 2-reductase</fullName>
        <ecNumber evidence="2">1.1.1.169</ecNumber>
    </recommendedName>
    <alternativeName>
        <fullName evidence="5">Ketopantoate reductase</fullName>
    </alternativeName>
</protein>
<feature type="signal peptide" evidence="7">
    <location>
        <begin position="1"/>
        <end position="21"/>
    </location>
</feature>
<dbReference type="Proteomes" id="UP000325255">
    <property type="component" value="Unassembled WGS sequence"/>
</dbReference>
<gene>
    <name evidence="10" type="ORF">F1189_21325</name>
</gene>
<dbReference type="EMBL" id="VWPK01000039">
    <property type="protein sequence ID" value="KAA5610047.1"/>
    <property type="molecule type" value="Genomic_DNA"/>
</dbReference>
<comment type="caution">
    <text evidence="10">The sequence shown here is derived from an EMBL/GenBank/DDBJ whole genome shotgun (WGS) entry which is preliminary data.</text>
</comment>
<evidence type="ECO:0000256" key="5">
    <source>
        <dbReference type="ARBA" id="ARBA00032024"/>
    </source>
</evidence>
<dbReference type="InterPro" id="IPR013332">
    <property type="entry name" value="KPR_N"/>
</dbReference>
<dbReference type="SUPFAM" id="SSF51735">
    <property type="entry name" value="NAD(P)-binding Rossmann-fold domains"/>
    <property type="match status" value="1"/>
</dbReference>
<dbReference type="UniPathway" id="UPA00028">
    <property type="reaction ID" value="UER00004"/>
</dbReference>
<comment type="catalytic activity">
    <reaction evidence="6">
        <text>(R)-pantoate + NADP(+) = 2-dehydropantoate + NADPH + H(+)</text>
        <dbReference type="Rhea" id="RHEA:16233"/>
        <dbReference type="ChEBI" id="CHEBI:11561"/>
        <dbReference type="ChEBI" id="CHEBI:15378"/>
        <dbReference type="ChEBI" id="CHEBI:15980"/>
        <dbReference type="ChEBI" id="CHEBI:57783"/>
        <dbReference type="ChEBI" id="CHEBI:58349"/>
        <dbReference type="EC" id="1.1.1.169"/>
    </reaction>
</comment>
<dbReference type="SUPFAM" id="SSF48179">
    <property type="entry name" value="6-phosphogluconate dehydrogenase C-terminal domain-like"/>
    <property type="match status" value="1"/>
</dbReference>
<dbReference type="PROSITE" id="PS51257">
    <property type="entry name" value="PROKAR_LIPOPROTEIN"/>
    <property type="match status" value="1"/>
</dbReference>
<organism evidence="10 11">
    <name type="scientific">Rhodovastum atsumiense</name>
    <dbReference type="NCBI Taxonomy" id="504468"/>
    <lineage>
        <taxon>Bacteria</taxon>
        <taxon>Pseudomonadati</taxon>
        <taxon>Pseudomonadota</taxon>
        <taxon>Alphaproteobacteria</taxon>
        <taxon>Acetobacterales</taxon>
        <taxon>Acetobacteraceae</taxon>
        <taxon>Rhodovastum</taxon>
    </lineage>
</organism>
<feature type="domain" description="Ketopantoate reductase C-terminal" evidence="9">
    <location>
        <begin position="209"/>
        <end position="327"/>
    </location>
</feature>
<evidence type="ECO:0000313" key="10">
    <source>
        <dbReference type="EMBL" id="KAA5610047.1"/>
    </source>
</evidence>
<accession>A0A5M6IQ58</accession>
<dbReference type="InterPro" id="IPR013328">
    <property type="entry name" value="6PGD_dom2"/>
</dbReference>
<dbReference type="InterPro" id="IPR051402">
    <property type="entry name" value="KPR-Related"/>
</dbReference>
<dbReference type="Pfam" id="PF08546">
    <property type="entry name" value="ApbA_C"/>
    <property type="match status" value="1"/>
</dbReference>
<evidence type="ECO:0000259" key="8">
    <source>
        <dbReference type="Pfam" id="PF02558"/>
    </source>
</evidence>
<evidence type="ECO:0000256" key="2">
    <source>
        <dbReference type="ARBA" id="ARBA00013014"/>
    </source>
</evidence>
<evidence type="ECO:0000256" key="7">
    <source>
        <dbReference type="SAM" id="SignalP"/>
    </source>
</evidence>
<keyword evidence="4" id="KW-0566">Pantothenate biosynthesis</keyword>
<name>A0A5M6IQ58_9PROT</name>
<dbReference type="PANTHER" id="PTHR21708">
    <property type="entry name" value="PROBABLE 2-DEHYDROPANTOATE 2-REDUCTASE"/>
    <property type="match status" value="1"/>
</dbReference>
<dbReference type="Gene3D" id="1.10.1040.10">
    <property type="entry name" value="N-(1-d-carboxylethyl)-l-norvaline Dehydrogenase, domain 2"/>
    <property type="match status" value="1"/>
</dbReference>
<reference evidence="10 11" key="1">
    <citation type="submission" date="2019-09" db="EMBL/GenBank/DDBJ databases">
        <title>Genome sequence of Rhodovastum atsumiense, a diverse member of the Acetobacteraceae family of non-sulfur purple photosynthetic bacteria.</title>
        <authorList>
            <person name="Meyer T."/>
            <person name="Kyndt J."/>
        </authorList>
    </citation>
    <scope>NUCLEOTIDE SEQUENCE [LARGE SCALE GENOMIC DNA]</scope>
    <source>
        <strain evidence="10 11">DSM 21279</strain>
    </source>
</reference>
<dbReference type="GO" id="GO:0015940">
    <property type="term" value="P:pantothenate biosynthetic process"/>
    <property type="evidence" value="ECO:0007669"/>
    <property type="project" value="UniProtKB-UniPathway"/>
</dbReference>
<dbReference type="OrthoDB" id="247668at2"/>
<proteinExistence type="predicted"/>
<dbReference type="GO" id="GO:0005737">
    <property type="term" value="C:cytoplasm"/>
    <property type="evidence" value="ECO:0007669"/>
    <property type="project" value="TreeGrafter"/>
</dbReference>
<evidence type="ECO:0000256" key="1">
    <source>
        <dbReference type="ARBA" id="ARBA00004994"/>
    </source>
</evidence>
<feature type="chain" id="PRO_5024450534" description="2-dehydropantoate 2-reductase" evidence="7">
    <location>
        <begin position="22"/>
        <end position="336"/>
    </location>
</feature>
<dbReference type="EC" id="1.1.1.169" evidence="2"/>
<evidence type="ECO:0000256" key="6">
    <source>
        <dbReference type="ARBA" id="ARBA00048793"/>
    </source>
</evidence>
<evidence type="ECO:0000256" key="3">
    <source>
        <dbReference type="ARBA" id="ARBA00019465"/>
    </source>
</evidence>
<evidence type="ECO:0000256" key="4">
    <source>
        <dbReference type="ARBA" id="ARBA00022655"/>
    </source>
</evidence>
<keyword evidence="11" id="KW-1185">Reference proteome</keyword>
<dbReference type="FunFam" id="1.10.1040.10:FF:000017">
    <property type="entry name" value="2-dehydropantoate 2-reductase"/>
    <property type="match status" value="1"/>
</dbReference>
<dbReference type="Gene3D" id="3.40.50.720">
    <property type="entry name" value="NAD(P)-binding Rossmann-like Domain"/>
    <property type="match status" value="1"/>
</dbReference>
<dbReference type="NCBIfam" id="NF005089">
    <property type="entry name" value="PRK06522.1-4"/>
    <property type="match status" value="1"/>
</dbReference>
<dbReference type="GO" id="GO:0008677">
    <property type="term" value="F:2-dehydropantoate 2-reductase activity"/>
    <property type="evidence" value="ECO:0007669"/>
    <property type="project" value="UniProtKB-EC"/>
</dbReference>
<feature type="domain" description="Ketopantoate reductase N-terminal" evidence="8">
    <location>
        <begin position="8"/>
        <end position="174"/>
    </location>
</feature>
<comment type="pathway">
    <text evidence="1">Cofactor biosynthesis; (R)-pantothenate biosynthesis; (R)-pantoate from 3-methyl-2-oxobutanoate: step 2/2.</text>
</comment>
<dbReference type="AlphaFoldDB" id="A0A5M6IQ58"/>
<dbReference type="InterPro" id="IPR036291">
    <property type="entry name" value="NAD(P)-bd_dom_sf"/>
</dbReference>
<dbReference type="Pfam" id="PF02558">
    <property type="entry name" value="ApbA"/>
    <property type="match status" value="1"/>
</dbReference>
<keyword evidence="7" id="KW-0732">Signal</keyword>
<dbReference type="InterPro" id="IPR008927">
    <property type="entry name" value="6-PGluconate_DH-like_C_sf"/>
</dbReference>
<evidence type="ECO:0000259" key="9">
    <source>
        <dbReference type="Pfam" id="PF08546"/>
    </source>
</evidence>
<dbReference type="InterPro" id="IPR013752">
    <property type="entry name" value="KPA_reductase"/>
</dbReference>
<evidence type="ECO:0000313" key="11">
    <source>
        <dbReference type="Proteomes" id="UP000325255"/>
    </source>
</evidence>
<dbReference type="PANTHER" id="PTHR21708:SF45">
    <property type="entry name" value="2-DEHYDROPANTOATE 2-REDUCTASE"/>
    <property type="match status" value="1"/>
</dbReference>
<sequence length="336" mass="34915">MKGRAMRIAIVGAGAVGCLFAARLAACHQVTLIARRSLVVRAIRDQGIELTSPQGQVTRHAVAVTDDPLSVGPQDAVVLCVKAYALPGVLGTVSQLTGPRTAIVPVLNGVPWWFLYGRPKLAGGERLAALDVDGGLAAAIPFAQVIGGVTYVAVERTGIGRIHHVRGGDCMFGEPGAGGGARSRAGRLSAAEIALAFRAGGLEGDAVEDIRAHVWTKLLGNAAFNPLSVLTGATQEAICADLPVCALARRMMMETQAVGERLGIAPVMSIEARIEAAAAIGAFRTSMLQDHLAGQQLELAAMLGAVIELAERLAVEVPTLRMVHALADLRGRSHGD</sequence>